<keyword evidence="2" id="KW-0489">Methyltransferase</keyword>
<dbReference type="Gene3D" id="3.40.50.150">
    <property type="entry name" value="Vaccinia Virus protein VP39"/>
    <property type="match status" value="1"/>
</dbReference>
<dbReference type="PANTHER" id="PTHR43591">
    <property type="entry name" value="METHYLTRANSFERASE"/>
    <property type="match status" value="1"/>
</dbReference>
<dbReference type="SUPFAM" id="SSF53335">
    <property type="entry name" value="S-adenosyl-L-methionine-dependent methyltransferases"/>
    <property type="match status" value="1"/>
</dbReference>
<evidence type="ECO:0000259" key="1">
    <source>
        <dbReference type="Pfam" id="PF08242"/>
    </source>
</evidence>
<proteinExistence type="predicted"/>
<keyword evidence="2" id="KW-0808">Transferase</keyword>
<dbReference type="CDD" id="cd02440">
    <property type="entry name" value="AdoMet_MTases"/>
    <property type="match status" value="1"/>
</dbReference>
<organism evidence="2 3">
    <name type="scientific">Cereibacter changlensis</name>
    <dbReference type="NCBI Taxonomy" id="402884"/>
    <lineage>
        <taxon>Bacteria</taxon>
        <taxon>Pseudomonadati</taxon>
        <taxon>Pseudomonadota</taxon>
        <taxon>Alphaproteobacteria</taxon>
        <taxon>Rhodobacterales</taxon>
        <taxon>Paracoccaceae</taxon>
        <taxon>Cereibacter</taxon>
    </lineage>
</organism>
<sequence length="210" mass="23246">MMDAAHAELMDRTYRHQRLVYDLTRAYYLLGRDRLIADLAPPPGARILELACGTGRNLRLIQQRHPDVQLYGLDISAEMLRSARRRLGSRATLAFGDACSFDAQALFGVVEFDRIVLSYSLSMIPDWQRALSHAAAHLAPGGALHVVDFGTQAGLPGWFREGLRRWLARFHVTPRDALPSVVTATAAAIGGSARCDGLYRDYAVRAVISR</sequence>
<evidence type="ECO:0000313" key="3">
    <source>
        <dbReference type="Proteomes" id="UP000306340"/>
    </source>
</evidence>
<dbReference type="InterPro" id="IPR013217">
    <property type="entry name" value="Methyltransf_12"/>
</dbReference>
<dbReference type="Proteomes" id="UP000306340">
    <property type="component" value="Unassembled WGS sequence"/>
</dbReference>
<dbReference type="GO" id="GO:0032259">
    <property type="term" value="P:methylation"/>
    <property type="evidence" value="ECO:0007669"/>
    <property type="project" value="UniProtKB-KW"/>
</dbReference>
<reference evidence="2 3" key="1">
    <citation type="submission" date="2019-04" db="EMBL/GenBank/DDBJ databases">
        <title>Crypto-aerobic microbial life in anoxic (sulfidic) marine sediments.</title>
        <authorList>
            <person name="Bhattacharya S."/>
            <person name="Roy C."/>
            <person name="Mondal N."/>
            <person name="Sarkar J."/>
            <person name="Mandal S."/>
            <person name="Rameez M.J."/>
            <person name="Ghosh W."/>
        </authorList>
    </citation>
    <scope>NUCLEOTIDE SEQUENCE [LARGE SCALE GENOMIC DNA]</scope>
    <source>
        <strain evidence="2 3">SBBC</strain>
    </source>
</reference>
<dbReference type="RefSeq" id="WP_136791839.1">
    <property type="nucleotide sequence ID" value="NZ_SWAU01000043.1"/>
</dbReference>
<accession>A0A4U0YX04</accession>
<comment type="caution">
    <text evidence="2">The sequence shown here is derived from an EMBL/GenBank/DDBJ whole genome shotgun (WGS) entry which is preliminary data.</text>
</comment>
<dbReference type="Pfam" id="PF08242">
    <property type="entry name" value="Methyltransf_12"/>
    <property type="match status" value="1"/>
</dbReference>
<dbReference type="InterPro" id="IPR029063">
    <property type="entry name" value="SAM-dependent_MTases_sf"/>
</dbReference>
<evidence type="ECO:0000313" key="2">
    <source>
        <dbReference type="EMBL" id="TKA97330.1"/>
    </source>
</evidence>
<gene>
    <name evidence="2" type="ORF">FAZ78_06565</name>
</gene>
<feature type="domain" description="Methyltransferase type 12" evidence="1">
    <location>
        <begin position="48"/>
        <end position="144"/>
    </location>
</feature>
<protein>
    <submittedName>
        <fullName evidence="2">Methyltransferase domain-containing protein</fullName>
    </submittedName>
</protein>
<name>A0A4U0YX04_9RHOB</name>
<dbReference type="EMBL" id="SWAU01000043">
    <property type="protein sequence ID" value="TKA97330.1"/>
    <property type="molecule type" value="Genomic_DNA"/>
</dbReference>
<dbReference type="GO" id="GO:0008168">
    <property type="term" value="F:methyltransferase activity"/>
    <property type="evidence" value="ECO:0007669"/>
    <property type="project" value="UniProtKB-KW"/>
</dbReference>
<dbReference type="AlphaFoldDB" id="A0A4U0YX04"/>